<reference evidence="2" key="1">
    <citation type="submission" date="2021-08" db="EMBL/GenBank/DDBJ databases">
        <authorList>
            <person name="Zhang H."/>
            <person name="Xu M."/>
            <person name="Yu Z."/>
            <person name="Yang L."/>
            <person name="Cai Y."/>
        </authorList>
    </citation>
    <scope>NUCLEOTIDE SEQUENCE</scope>
    <source>
        <strain evidence="2">CHL1</strain>
    </source>
</reference>
<proteinExistence type="predicted"/>
<organism evidence="2 3">
    <name type="scientific">Chenggangzhangella methanolivorans</name>
    <dbReference type="NCBI Taxonomy" id="1437009"/>
    <lineage>
        <taxon>Bacteria</taxon>
        <taxon>Pseudomonadati</taxon>
        <taxon>Pseudomonadota</taxon>
        <taxon>Alphaproteobacteria</taxon>
        <taxon>Hyphomicrobiales</taxon>
        <taxon>Methylopilaceae</taxon>
        <taxon>Chenggangzhangella</taxon>
    </lineage>
</organism>
<dbReference type="AlphaFoldDB" id="A0A9E6RB33"/>
<protein>
    <recommendedName>
        <fullName evidence="1">DUF7662 domain-containing protein</fullName>
    </recommendedName>
</protein>
<dbReference type="InterPro" id="IPR056079">
    <property type="entry name" value="DUF7662"/>
</dbReference>
<dbReference type="KEGG" id="cmet:K6K41_08805"/>
<dbReference type="RefSeq" id="WP_261404793.1">
    <property type="nucleotide sequence ID" value="NZ_CP081869.1"/>
</dbReference>
<name>A0A9E6RB33_9HYPH</name>
<dbReference type="Pfam" id="PF24698">
    <property type="entry name" value="DUF7662"/>
    <property type="match status" value="1"/>
</dbReference>
<gene>
    <name evidence="2" type="ORF">K6K41_08805</name>
</gene>
<evidence type="ECO:0000313" key="2">
    <source>
        <dbReference type="EMBL" id="QZO01508.1"/>
    </source>
</evidence>
<accession>A0A9E6RB33</accession>
<evidence type="ECO:0000259" key="1">
    <source>
        <dbReference type="Pfam" id="PF24698"/>
    </source>
</evidence>
<keyword evidence="3" id="KW-1185">Reference proteome</keyword>
<feature type="domain" description="DUF7662" evidence="1">
    <location>
        <begin position="38"/>
        <end position="113"/>
    </location>
</feature>
<dbReference type="EMBL" id="CP081869">
    <property type="protein sequence ID" value="QZO01508.1"/>
    <property type="molecule type" value="Genomic_DNA"/>
</dbReference>
<dbReference type="Proteomes" id="UP000825701">
    <property type="component" value="Chromosome"/>
</dbReference>
<sequence>MAAAIRRPCGAGKALCLTLNLHSVYIVCSLVEGAMSKYDPLGSFLRMQPASHVPMTFSDIEQIIGFSLPAVAKSARAWWSNNPSNNVMTKVWTAAGFRSEQVDMAGEKLVFRRQISDAPTPPSPAAGRPHPLFGCLKGTTTVAAGVDVATPADADWGQAAQ</sequence>
<evidence type="ECO:0000313" key="3">
    <source>
        <dbReference type="Proteomes" id="UP000825701"/>
    </source>
</evidence>